<dbReference type="RefSeq" id="WP_110560558.1">
    <property type="nucleotide sequence ID" value="NZ_PRCW01000098.1"/>
</dbReference>
<organism evidence="2 3">
    <name type="scientific">Novacetimonas pomaceti</name>
    <dbReference type="NCBI Taxonomy" id="2021998"/>
    <lineage>
        <taxon>Bacteria</taxon>
        <taxon>Pseudomonadati</taxon>
        <taxon>Pseudomonadota</taxon>
        <taxon>Alphaproteobacteria</taxon>
        <taxon>Acetobacterales</taxon>
        <taxon>Acetobacteraceae</taxon>
        <taxon>Novacetimonas</taxon>
    </lineage>
</organism>
<evidence type="ECO:0000313" key="3">
    <source>
        <dbReference type="Proteomes" id="UP000248116"/>
    </source>
</evidence>
<accession>A0ABX5P015</accession>
<feature type="domain" description="Transglutaminase-like" evidence="1">
    <location>
        <begin position="188"/>
        <end position="253"/>
    </location>
</feature>
<protein>
    <submittedName>
        <fullName evidence="2">Transglutaminase family protein</fullName>
    </submittedName>
</protein>
<dbReference type="PANTHER" id="PTHR33490:SF1">
    <property type="entry name" value="SLL1233 PROTEIN"/>
    <property type="match status" value="1"/>
</dbReference>
<dbReference type="EMBL" id="PRCW01000098">
    <property type="protein sequence ID" value="PYD47108.1"/>
    <property type="molecule type" value="Genomic_DNA"/>
</dbReference>
<dbReference type="Proteomes" id="UP000248116">
    <property type="component" value="Unassembled WGS sequence"/>
</dbReference>
<evidence type="ECO:0000259" key="1">
    <source>
        <dbReference type="SMART" id="SM00460"/>
    </source>
</evidence>
<comment type="caution">
    <text evidence="2">The sequence shown here is derived from an EMBL/GenBank/DDBJ whole genome shotgun (WGS) entry which is preliminary data.</text>
</comment>
<proteinExistence type="predicted"/>
<dbReference type="Pfam" id="PF01841">
    <property type="entry name" value="Transglut_core"/>
    <property type="match status" value="1"/>
</dbReference>
<dbReference type="Gene3D" id="3.10.620.30">
    <property type="match status" value="1"/>
</dbReference>
<dbReference type="SUPFAM" id="SSF54001">
    <property type="entry name" value="Cysteine proteinases"/>
    <property type="match status" value="1"/>
</dbReference>
<name>A0ABX5P015_9PROT</name>
<dbReference type="InterPro" id="IPR013589">
    <property type="entry name" value="Bac_transglu_N"/>
</dbReference>
<evidence type="ECO:0000313" key="2">
    <source>
        <dbReference type="EMBL" id="PYD47108.1"/>
    </source>
</evidence>
<dbReference type="InterPro" id="IPR002931">
    <property type="entry name" value="Transglutaminase-like"/>
</dbReference>
<sequence>MPSSCTTRLHESDPVITCHVTLVHRTSYRYDRPVFLGPQTIRLRPDAACRTPIVSYEMDILPSGHRRTWRQDDFGNHEARVTFEDRVTRFDIAIRLTADLSPINPFDLSLCDTGRRWPVTYTPAQARGLAAFMAPLPAGPHLRAFLAEVAGLEHGGTLDRLVAINRLVAARIAYRTRMEAGVWSAEETLGQRTGSCRDSAWLLIQVLRHMGMAARFVSGYLIQDGADGTTGDLHAWVETWLPGAGWVGFDTTSGLLTSQGHIALAAAVRPEQVAPVTGMLDNCTATLDVSMTIHHPADADVKKDSRT</sequence>
<reference evidence="2 3" key="1">
    <citation type="submission" date="2018-02" db="EMBL/GenBank/DDBJ databases">
        <authorList>
            <person name="Skraban J."/>
            <person name="Trcek J."/>
        </authorList>
    </citation>
    <scope>NUCLEOTIDE SEQUENCE [LARGE SCALE GENOMIC DNA]</scope>
    <source>
        <strain evidence="2 3">AV446</strain>
    </source>
</reference>
<dbReference type="SMART" id="SM00460">
    <property type="entry name" value="TGc"/>
    <property type="match status" value="1"/>
</dbReference>
<keyword evidence="3" id="KW-1185">Reference proteome</keyword>
<gene>
    <name evidence="2" type="ORF">C3920_11810</name>
</gene>
<dbReference type="Pfam" id="PF08379">
    <property type="entry name" value="Bact_transglu_N"/>
    <property type="match status" value="1"/>
</dbReference>
<dbReference type="PANTHER" id="PTHR33490">
    <property type="entry name" value="BLR5614 PROTEIN-RELATED"/>
    <property type="match status" value="1"/>
</dbReference>
<dbReference type="InterPro" id="IPR038765">
    <property type="entry name" value="Papain-like_cys_pep_sf"/>
</dbReference>